<dbReference type="InterPro" id="IPR003673">
    <property type="entry name" value="CoA-Trfase_fam_III"/>
</dbReference>
<sequence>MNRFTPPPFRGPLAGLKVLELGSDISVAFGARLLSDLGAEVVKVEPPEGDALRAEAPLTARGESALFAYLNRGKALVSVDAAGAGGRELLGDLAGQCDLVLATDAALRDGTENCTRRPATLVVSGQGLTGPGTGRPSSSFIQQHASGFAFHQASPVTDPEATPPVGCADFEGDMAGGLVVAIAALWAVEAADGARPGPLVDLSHEDLLVYMLVEPFADWQAGMDVTDRRRDPGKGLTIAGGLVWYLPCADGAVMVSPREDHQWARWCEVMGHPDWTQDASLCGDRVVRTANAARLQELMARWSTTQRNRDVVEAAKQARVACFPVSTPRDLIENVQLRARRFFDEVRFADGTALPMPALPFRFITQSGEEMARGGERPAPGKAGDGGDLLDTLLAGRGGAPKRSAVGGM</sequence>
<name>A0A9W6JAB8_9HYPH</name>
<keyword evidence="1 3" id="KW-0808">Transferase</keyword>
<evidence type="ECO:0000256" key="2">
    <source>
        <dbReference type="SAM" id="MobiDB-lite"/>
    </source>
</evidence>
<comment type="caution">
    <text evidence="3">The sequence shown here is derived from an EMBL/GenBank/DDBJ whole genome shotgun (WGS) entry which is preliminary data.</text>
</comment>
<dbReference type="Gene3D" id="3.30.1540.10">
    <property type="entry name" value="formyl-coa transferase, domain 3"/>
    <property type="match status" value="1"/>
</dbReference>
<accession>A0A9W6JAB8</accession>
<dbReference type="PANTHER" id="PTHR48228">
    <property type="entry name" value="SUCCINYL-COA--D-CITRAMALATE COA-TRANSFERASE"/>
    <property type="match status" value="1"/>
</dbReference>
<keyword evidence="4" id="KW-1185">Reference proteome</keyword>
<feature type="region of interest" description="Disordered" evidence="2">
    <location>
        <begin position="370"/>
        <end position="409"/>
    </location>
</feature>
<dbReference type="GO" id="GO:0016740">
    <property type="term" value="F:transferase activity"/>
    <property type="evidence" value="ECO:0007669"/>
    <property type="project" value="UniProtKB-KW"/>
</dbReference>
<dbReference type="Pfam" id="PF02515">
    <property type="entry name" value="CoA_transf_3"/>
    <property type="match status" value="1"/>
</dbReference>
<reference evidence="3" key="1">
    <citation type="journal article" date="2014" name="Int. J. Syst. Evol. Microbiol.">
        <title>Complete genome sequence of Corynebacterium casei LMG S-19264T (=DSM 44701T), isolated from a smear-ripened cheese.</title>
        <authorList>
            <consortium name="US DOE Joint Genome Institute (JGI-PGF)"/>
            <person name="Walter F."/>
            <person name="Albersmeier A."/>
            <person name="Kalinowski J."/>
            <person name="Ruckert C."/>
        </authorList>
    </citation>
    <scope>NUCLEOTIDE SEQUENCE</scope>
    <source>
        <strain evidence="3">VKM B-2484</strain>
    </source>
</reference>
<evidence type="ECO:0000313" key="4">
    <source>
        <dbReference type="Proteomes" id="UP001143370"/>
    </source>
</evidence>
<dbReference type="InterPro" id="IPR050509">
    <property type="entry name" value="CoA-transferase_III"/>
</dbReference>
<organism evidence="3 4">
    <name type="scientific">Ancylobacter dichloromethanicus</name>
    <dbReference type="NCBI Taxonomy" id="518825"/>
    <lineage>
        <taxon>Bacteria</taxon>
        <taxon>Pseudomonadati</taxon>
        <taxon>Pseudomonadota</taxon>
        <taxon>Alphaproteobacteria</taxon>
        <taxon>Hyphomicrobiales</taxon>
        <taxon>Xanthobacteraceae</taxon>
        <taxon>Ancylobacter</taxon>
    </lineage>
</organism>
<gene>
    <name evidence="3" type="ORF">GCM10017643_24750</name>
</gene>
<dbReference type="InterPro" id="IPR023606">
    <property type="entry name" value="CoA-Trfase_III_dom_1_sf"/>
</dbReference>
<dbReference type="SUPFAM" id="SSF89796">
    <property type="entry name" value="CoA-transferase family III (CaiB/BaiF)"/>
    <property type="match status" value="1"/>
</dbReference>
<evidence type="ECO:0000256" key="1">
    <source>
        <dbReference type="ARBA" id="ARBA00022679"/>
    </source>
</evidence>
<dbReference type="PANTHER" id="PTHR48228:SF6">
    <property type="entry name" value="L-CARNITINE COA-TRANSFERASE"/>
    <property type="match status" value="1"/>
</dbReference>
<evidence type="ECO:0000313" key="3">
    <source>
        <dbReference type="EMBL" id="GLK72359.1"/>
    </source>
</evidence>
<dbReference type="EMBL" id="BSFJ01000013">
    <property type="protein sequence ID" value="GLK72359.1"/>
    <property type="molecule type" value="Genomic_DNA"/>
</dbReference>
<dbReference type="InterPro" id="IPR044855">
    <property type="entry name" value="CoA-Trfase_III_dom3_sf"/>
</dbReference>
<dbReference type="AlphaFoldDB" id="A0A9W6JAB8"/>
<proteinExistence type="predicted"/>
<dbReference type="RefSeq" id="WP_213373280.1">
    <property type="nucleotide sequence ID" value="NZ_BSFJ01000013.1"/>
</dbReference>
<protein>
    <submittedName>
        <fullName evidence="3">CoA transferase</fullName>
    </submittedName>
</protein>
<reference evidence="3" key="2">
    <citation type="submission" date="2023-01" db="EMBL/GenBank/DDBJ databases">
        <authorList>
            <person name="Sun Q."/>
            <person name="Evtushenko L."/>
        </authorList>
    </citation>
    <scope>NUCLEOTIDE SEQUENCE</scope>
    <source>
        <strain evidence="3">VKM B-2484</strain>
    </source>
</reference>
<dbReference type="Gene3D" id="3.40.50.10540">
    <property type="entry name" value="Crotonobetainyl-coa:carnitine coa-transferase, domain 1"/>
    <property type="match status" value="1"/>
</dbReference>
<dbReference type="Proteomes" id="UP001143370">
    <property type="component" value="Unassembled WGS sequence"/>
</dbReference>